<dbReference type="EMBL" id="BARS01038121">
    <property type="protein sequence ID" value="GAG18987.1"/>
    <property type="molecule type" value="Genomic_DNA"/>
</dbReference>
<name>X0W6X3_9ZZZZ</name>
<gene>
    <name evidence="2" type="ORF">S01H1_58361</name>
</gene>
<dbReference type="AlphaFoldDB" id="X0W6X3"/>
<organism evidence="2">
    <name type="scientific">marine sediment metagenome</name>
    <dbReference type="NCBI Taxonomy" id="412755"/>
    <lineage>
        <taxon>unclassified sequences</taxon>
        <taxon>metagenomes</taxon>
        <taxon>ecological metagenomes</taxon>
    </lineage>
</organism>
<evidence type="ECO:0000256" key="1">
    <source>
        <dbReference type="SAM" id="MobiDB-lite"/>
    </source>
</evidence>
<comment type="caution">
    <text evidence="2">The sequence shown here is derived from an EMBL/GenBank/DDBJ whole genome shotgun (WGS) entry which is preliminary data.</text>
</comment>
<accession>X0W6X3</accession>
<reference evidence="2" key="1">
    <citation type="journal article" date="2014" name="Front. Microbiol.">
        <title>High frequency of phylogenetically diverse reductive dehalogenase-homologous genes in deep subseafloor sedimentary metagenomes.</title>
        <authorList>
            <person name="Kawai M."/>
            <person name="Futagami T."/>
            <person name="Toyoda A."/>
            <person name="Takaki Y."/>
            <person name="Nishi S."/>
            <person name="Hori S."/>
            <person name="Arai W."/>
            <person name="Tsubouchi T."/>
            <person name="Morono Y."/>
            <person name="Uchiyama I."/>
            <person name="Ito T."/>
            <person name="Fujiyama A."/>
            <person name="Inagaki F."/>
            <person name="Takami H."/>
        </authorList>
    </citation>
    <scope>NUCLEOTIDE SEQUENCE</scope>
    <source>
        <strain evidence="2">Expedition CK06-06</strain>
    </source>
</reference>
<sequence>WIPFSGGRGETNLAKKEGDKWVPINAQDKAIYDYATTQLALKLQQLRGGTVGGDQDGSSNDVLGLGGI</sequence>
<feature type="region of interest" description="Disordered" evidence="1">
    <location>
        <begin position="49"/>
        <end position="68"/>
    </location>
</feature>
<proteinExistence type="predicted"/>
<protein>
    <submittedName>
        <fullName evidence="2">Uncharacterized protein</fullName>
    </submittedName>
</protein>
<feature type="non-terminal residue" evidence="2">
    <location>
        <position position="1"/>
    </location>
</feature>
<evidence type="ECO:0000313" key="2">
    <source>
        <dbReference type="EMBL" id="GAG18987.1"/>
    </source>
</evidence>